<feature type="transmembrane region" description="Helical" evidence="1">
    <location>
        <begin position="141"/>
        <end position="158"/>
    </location>
</feature>
<dbReference type="EMBL" id="LT594625">
    <property type="protein sequence ID" value="SBT86448.1"/>
    <property type="molecule type" value="Genomic_DNA"/>
</dbReference>
<keyword evidence="1" id="KW-0472">Membrane</keyword>
<keyword evidence="3" id="KW-1185">Reference proteome</keyword>
<protein>
    <submittedName>
        <fullName evidence="2">Uncharacterized protein</fullName>
    </submittedName>
</protein>
<keyword evidence="1" id="KW-1133">Transmembrane helix</keyword>
<accession>A0A1D3JJ03</accession>
<evidence type="ECO:0000256" key="1">
    <source>
        <dbReference type="SAM" id="Phobius"/>
    </source>
</evidence>
<sequence length="357" mass="42918">MDYCMQRQDYNYASNTYFEKNKKNEKSELVCYVGEAWEALLNAFVKGKNDAGEFKKDEESNILETNIIHNNEKKLYPFIYIFEMITKKNEIRKEQMKHTIFSVNRCVDFINDIFFLVKVFYETYLSKQHGSTLTKNVCTLIFVWLLFLCVTSFFTFYLRKFFITNAIPDKHRNLFTLLKVFKEIKTVPPSEISILYIYDRVQHTYLIINKFFEDMPQFFLCLLYILLNGKDTFLIISMLYSVVYFVFNIVYHGLDHNIVRWLHVFFSAYFFEDSFIEYDAAPTNKLFSLYAFFVFLASSLFALSTKRLVSNFWVPLIYFQFSVLFLLSLTFLLIYFYICFLSKQYFYLNSYFCLCDQ</sequence>
<dbReference type="KEGG" id="pmal:PMUG01_04014300"/>
<dbReference type="GeneID" id="39866972"/>
<dbReference type="VEuPathDB" id="PlasmoDB:PmUG01_04014300"/>
<feature type="transmembrane region" description="Helical" evidence="1">
    <location>
        <begin position="233"/>
        <end position="252"/>
    </location>
</feature>
<evidence type="ECO:0000313" key="3">
    <source>
        <dbReference type="Proteomes" id="UP000219813"/>
    </source>
</evidence>
<proteinExistence type="predicted"/>
<dbReference type="OMA" id="YLNPYYC"/>
<dbReference type="RefSeq" id="XP_028859598.1">
    <property type="nucleotide sequence ID" value="XM_029003135.1"/>
</dbReference>
<reference evidence="2 3" key="1">
    <citation type="submission" date="2016-06" db="EMBL/GenBank/DDBJ databases">
        <authorList>
            <consortium name="Pathogen Informatics"/>
        </authorList>
    </citation>
    <scope>NUCLEOTIDE SEQUENCE [LARGE SCALE GENOMIC DNA]</scope>
</reference>
<evidence type="ECO:0000313" key="2">
    <source>
        <dbReference type="EMBL" id="SBT86448.1"/>
    </source>
</evidence>
<name>A0A1D3JJ03_PLAMA</name>
<organism evidence="2 3">
    <name type="scientific">Plasmodium malariae</name>
    <dbReference type="NCBI Taxonomy" id="5858"/>
    <lineage>
        <taxon>Eukaryota</taxon>
        <taxon>Sar</taxon>
        <taxon>Alveolata</taxon>
        <taxon>Apicomplexa</taxon>
        <taxon>Aconoidasida</taxon>
        <taxon>Haemosporida</taxon>
        <taxon>Plasmodiidae</taxon>
        <taxon>Plasmodium</taxon>
        <taxon>Plasmodium (Plasmodium)</taxon>
    </lineage>
</organism>
<dbReference type="AlphaFoldDB" id="A0A1D3JJ03"/>
<dbReference type="OrthoDB" id="372615at2759"/>
<gene>
    <name evidence="2" type="primary">PmUG01_04014300</name>
    <name evidence="2" type="ORF">PMUG01_04014300</name>
</gene>
<keyword evidence="1" id="KW-0812">Transmembrane</keyword>
<dbReference type="Proteomes" id="UP000219813">
    <property type="component" value="Chromosome 4"/>
</dbReference>
<feature type="transmembrane region" description="Helical" evidence="1">
    <location>
        <begin position="287"/>
        <end position="305"/>
    </location>
</feature>
<feature type="transmembrane region" description="Helical" evidence="1">
    <location>
        <begin position="317"/>
        <end position="338"/>
    </location>
</feature>